<name>A0A509EI17_9HYPH</name>
<protein>
    <submittedName>
        <fullName evidence="2">Delta(1)-pyrroline-2-carboxylate reductase</fullName>
        <ecNumber evidence="2">1.5.1.49</ecNumber>
    </submittedName>
</protein>
<dbReference type="Pfam" id="PF02423">
    <property type="entry name" value="OCD_Mu_crystall"/>
    <property type="match status" value="1"/>
</dbReference>
<comment type="similarity">
    <text evidence="1">Belongs to the ornithine cyclodeaminase/mu-crystallin family.</text>
</comment>
<dbReference type="NCBIfam" id="NF005762">
    <property type="entry name" value="PRK07589.1"/>
    <property type="match status" value="1"/>
</dbReference>
<dbReference type="EMBL" id="CABFPH010000052">
    <property type="protein sequence ID" value="VUD72843.1"/>
    <property type="molecule type" value="Genomic_DNA"/>
</dbReference>
<dbReference type="AlphaFoldDB" id="A0A509EI17"/>
<keyword evidence="3" id="KW-1185">Reference proteome</keyword>
<dbReference type="GO" id="GO:0016491">
    <property type="term" value="F:oxidoreductase activity"/>
    <property type="evidence" value="ECO:0007669"/>
    <property type="project" value="UniProtKB-KW"/>
</dbReference>
<dbReference type="PANTHER" id="PTHR13812:SF19">
    <property type="entry name" value="KETIMINE REDUCTASE MU-CRYSTALLIN"/>
    <property type="match status" value="1"/>
</dbReference>
<dbReference type="PANTHER" id="PTHR13812">
    <property type="entry name" value="KETIMINE REDUCTASE MU-CRYSTALLIN"/>
    <property type="match status" value="1"/>
</dbReference>
<evidence type="ECO:0000313" key="3">
    <source>
        <dbReference type="Proteomes" id="UP000410984"/>
    </source>
</evidence>
<dbReference type="InterPro" id="IPR023401">
    <property type="entry name" value="ODC_N"/>
</dbReference>
<dbReference type="Proteomes" id="UP000410984">
    <property type="component" value="Unassembled WGS sequence"/>
</dbReference>
<organism evidence="2 3">
    <name type="scientific">Methylobacterium symbioticum</name>
    <dbReference type="NCBI Taxonomy" id="2584084"/>
    <lineage>
        <taxon>Bacteria</taxon>
        <taxon>Pseudomonadati</taxon>
        <taxon>Pseudomonadota</taxon>
        <taxon>Alphaproteobacteria</taxon>
        <taxon>Hyphomicrobiales</taxon>
        <taxon>Methylobacteriaceae</taxon>
        <taxon>Methylobacterium</taxon>
    </lineage>
</organism>
<dbReference type="InterPro" id="IPR036291">
    <property type="entry name" value="NAD(P)-bd_dom_sf"/>
</dbReference>
<dbReference type="OrthoDB" id="7209364at2"/>
<dbReference type="EC" id="1.5.1.49" evidence="2"/>
<dbReference type="Gene3D" id="3.40.50.720">
    <property type="entry name" value="NAD(P)-binding Rossmann-like Domain"/>
    <property type="match status" value="1"/>
</dbReference>
<dbReference type="RefSeq" id="WP_142584130.1">
    <property type="nucleotide sequence ID" value="NZ_CABFPH010000052.1"/>
</dbReference>
<dbReference type="SUPFAM" id="SSF51735">
    <property type="entry name" value="NAD(P)-binding Rossmann-fold domains"/>
    <property type="match status" value="1"/>
</dbReference>
<reference evidence="2 3" key="1">
    <citation type="submission" date="2019-06" db="EMBL/GenBank/DDBJ databases">
        <authorList>
            <person name="Rodrigo-Torres L."/>
            <person name="Arahal R. D."/>
            <person name="Lucena T."/>
        </authorList>
    </citation>
    <scope>NUCLEOTIDE SEQUENCE [LARGE SCALE GENOMIC DNA]</scope>
    <source>
        <strain evidence="2 3">SB0023/3</strain>
    </source>
</reference>
<gene>
    <name evidence="2" type="primary">arcB_4</name>
    <name evidence="2" type="ORF">MET9862_03448</name>
</gene>
<accession>A0A509EI17</accession>
<evidence type="ECO:0000256" key="1">
    <source>
        <dbReference type="ARBA" id="ARBA00008903"/>
    </source>
</evidence>
<keyword evidence="2" id="KW-0560">Oxidoreductase</keyword>
<dbReference type="Gene3D" id="3.30.1780.10">
    <property type="entry name" value="ornithine cyclodeaminase, domain 1"/>
    <property type="match status" value="1"/>
</dbReference>
<sequence>MTRYIGSDEMAALIRREGPEALLARLAASLRADFARWESFSLESRLASHAPQGVIELMPAADGDSFAFKYVNGHPGNTRAGKLTVAAFGVLAERATGYPVLLSEMTVLTALRTAATSALAASAMARPGSRTLALIGTGAQAEFQALAFKAVLGIAEIRLYDVDPRAMAKAWANLEGRGLSITCAGSVAEAVAGADIVTTATADKARATILTPDLIAPGQHLNAIGGDCPGKTELHADLVRAARTVVEYAPQTRIEGEIQQMPADFPVTELWQVLTGRAPGRASPQEITLFDSVGFALEDFSALRCIRDLAGPGPGLDLIPEVDDPKDLFGHVLARGAARLERAA</sequence>
<proteinExistence type="inferred from homology"/>
<evidence type="ECO:0000313" key="2">
    <source>
        <dbReference type="EMBL" id="VUD72843.1"/>
    </source>
</evidence>
<dbReference type="InterPro" id="IPR003462">
    <property type="entry name" value="ODC_Mu_crystall"/>
</dbReference>